<dbReference type="InterPro" id="IPR000595">
    <property type="entry name" value="cNMP-bd_dom"/>
</dbReference>
<dbReference type="CDD" id="cd00038">
    <property type="entry name" value="CAP_ED"/>
    <property type="match status" value="1"/>
</dbReference>
<dbReference type="STRING" id="559515.M4BWQ4"/>
<dbReference type="VEuPathDB" id="FungiDB:HpaG810955"/>
<dbReference type="Gene3D" id="2.60.120.10">
    <property type="entry name" value="Jelly Rolls"/>
    <property type="match status" value="1"/>
</dbReference>
<dbReference type="EnsemblProtists" id="HpaT810955">
    <property type="protein sequence ID" value="HpaP810955"/>
    <property type="gene ID" value="HpaG810955"/>
</dbReference>
<dbReference type="HOGENOM" id="CLU_1698889_0_0_1"/>
<dbReference type="InterPro" id="IPR018490">
    <property type="entry name" value="cNMP-bd_dom_sf"/>
</dbReference>
<dbReference type="EMBL" id="JH598006">
    <property type="status" value="NOT_ANNOTATED_CDS"/>
    <property type="molecule type" value="Genomic_DNA"/>
</dbReference>
<dbReference type="Proteomes" id="UP000011713">
    <property type="component" value="Unassembled WGS sequence"/>
</dbReference>
<name>M4BWQ4_HYAAE</name>
<dbReference type="SUPFAM" id="SSF51206">
    <property type="entry name" value="cAMP-binding domain-like"/>
    <property type="match status" value="1"/>
</dbReference>
<keyword evidence="3" id="KW-1185">Reference proteome</keyword>
<accession>M4BWQ4</accession>
<dbReference type="AlphaFoldDB" id="M4BWQ4"/>
<dbReference type="InterPro" id="IPR014710">
    <property type="entry name" value="RmlC-like_jellyroll"/>
</dbReference>
<reference evidence="3" key="1">
    <citation type="journal article" date="2010" name="Science">
        <title>Signatures of adaptation to obligate biotrophy in the Hyaloperonospora arabidopsidis genome.</title>
        <authorList>
            <person name="Baxter L."/>
            <person name="Tripathy S."/>
            <person name="Ishaque N."/>
            <person name="Boot N."/>
            <person name="Cabral A."/>
            <person name="Kemen E."/>
            <person name="Thines M."/>
            <person name="Ah-Fong A."/>
            <person name="Anderson R."/>
            <person name="Badejoko W."/>
            <person name="Bittner-Eddy P."/>
            <person name="Boore J.L."/>
            <person name="Chibucos M.C."/>
            <person name="Coates M."/>
            <person name="Dehal P."/>
            <person name="Delehaunty K."/>
            <person name="Dong S."/>
            <person name="Downton P."/>
            <person name="Dumas B."/>
            <person name="Fabro G."/>
            <person name="Fronick C."/>
            <person name="Fuerstenberg S.I."/>
            <person name="Fulton L."/>
            <person name="Gaulin E."/>
            <person name="Govers F."/>
            <person name="Hughes L."/>
            <person name="Humphray S."/>
            <person name="Jiang R.H."/>
            <person name="Judelson H."/>
            <person name="Kamoun S."/>
            <person name="Kyung K."/>
            <person name="Meijer H."/>
            <person name="Minx P."/>
            <person name="Morris P."/>
            <person name="Nelson J."/>
            <person name="Phuntumart V."/>
            <person name="Qutob D."/>
            <person name="Rehmany A."/>
            <person name="Rougon-Cardoso A."/>
            <person name="Ryden P."/>
            <person name="Torto-Alalibo T."/>
            <person name="Studholme D."/>
            <person name="Wang Y."/>
            <person name="Win J."/>
            <person name="Wood J."/>
            <person name="Clifton S.W."/>
            <person name="Rogers J."/>
            <person name="Van den Ackerveken G."/>
            <person name="Jones J.D."/>
            <person name="McDowell J.M."/>
            <person name="Beynon J."/>
            <person name="Tyler B.M."/>
        </authorList>
    </citation>
    <scope>NUCLEOTIDE SEQUENCE [LARGE SCALE GENOMIC DNA]</scope>
    <source>
        <strain evidence="3">Emoy2</strain>
    </source>
</reference>
<proteinExistence type="predicted"/>
<dbReference type="InParanoid" id="M4BWQ4"/>
<evidence type="ECO:0008006" key="4">
    <source>
        <dbReference type="Google" id="ProtNLM"/>
    </source>
</evidence>
<evidence type="ECO:0000313" key="3">
    <source>
        <dbReference type="Proteomes" id="UP000011713"/>
    </source>
</evidence>
<protein>
    <recommendedName>
        <fullName evidence="4">Cyclic nucleotide-binding domain-containing protein</fullName>
    </recommendedName>
</protein>
<sequence>MVLNNGDLLYSSDTKVEFVHVIVDGTMEMTNSQDECGAVSKSAVPTSIKLHHGACFGAEAFVPNTTARGSFSAIGRCTLFEIAAKDLVDLSELHHDIMHVLLAWLSQTLAKSTRTMITPLGCPTTLAAFFSGPWEDNEETSKLKKRKGKRRSETG</sequence>
<feature type="region of interest" description="Disordered" evidence="1">
    <location>
        <begin position="136"/>
        <end position="155"/>
    </location>
</feature>
<evidence type="ECO:0000256" key="1">
    <source>
        <dbReference type="SAM" id="MobiDB-lite"/>
    </source>
</evidence>
<organism evidence="2 3">
    <name type="scientific">Hyaloperonospora arabidopsidis (strain Emoy2)</name>
    <name type="common">Downy mildew agent</name>
    <name type="synonym">Peronospora arabidopsidis</name>
    <dbReference type="NCBI Taxonomy" id="559515"/>
    <lineage>
        <taxon>Eukaryota</taxon>
        <taxon>Sar</taxon>
        <taxon>Stramenopiles</taxon>
        <taxon>Oomycota</taxon>
        <taxon>Peronosporomycetes</taxon>
        <taxon>Peronosporales</taxon>
        <taxon>Peronosporaceae</taxon>
        <taxon>Hyaloperonospora</taxon>
    </lineage>
</organism>
<feature type="compositionally biased region" description="Basic residues" evidence="1">
    <location>
        <begin position="143"/>
        <end position="155"/>
    </location>
</feature>
<evidence type="ECO:0000313" key="2">
    <source>
        <dbReference type="EnsemblProtists" id="HpaP810955"/>
    </source>
</evidence>
<reference evidence="2" key="2">
    <citation type="submission" date="2015-06" db="UniProtKB">
        <authorList>
            <consortium name="EnsemblProtists"/>
        </authorList>
    </citation>
    <scope>IDENTIFICATION</scope>
    <source>
        <strain evidence="2">Emoy2</strain>
    </source>
</reference>